<protein>
    <recommendedName>
        <fullName evidence="4">DUF3784 domain-containing protein</fullName>
    </recommendedName>
</protein>
<evidence type="ECO:0000313" key="3">
    <source>
        <dbReference type="Proteomes" id="UP001558534"/>
    </source>
</evidence>
<keyword evidence="1" id="KW-0812">Transmembrane</keyword>
<comment type="caution">
    <text evidence="2">The sequence shown here is derived from an EMBL/GenBank/DDBJ whole genome shotgun (WGS) entry which is preliminary data.</text>
</comment>
<accession>A0ABV3VV71</accession>
<gene>
    <name evidence="2" type="ORF">AB1300_06645</name>
</gene>
<dbReference type="EMBL" id="JBFRHK010000003">
    <property type="protein sequence ID" value="MEX3744813.1"/>
    <property type="molecule type" value="Genomic_DNA"/>
</dbReference>
<dbReference type="Proteomes" id="UP001558534">
    <property type="component" value="Unassembled WGS sequence"/>
</dbReference>
<keyword evidence="1" id="KW-1133">Transmembrane helix</keyword>
<feature type="transmembrane region" description="Helical" evidence="1">
    <location>
        <begin position="6"/>
        <end position="24"/>
    </location>
</feature>
<evidence type="ECO:0008006" key="4">
    <source>
        <dbReference type="Google" id="ProtNLM"/>
    </source>
</evidence>
<keyword evidence="3" id="KW-1185">Reference proteome</keyword>
<name>A0ABV3VV71_9BACI</name>
<evidence type="ECO:0000313" key="2">
    <source>
        <dbReference type="EMBL" id="MEX3744813.1"/>
    </source>
</evidence>
<organism evidence="2 3">
    <name type="scientific">Lysinibacillus xylanilyticus</name>
    <dbReference type="NCBI Taxonomy" id="582475"/>
    <lineage>
        <taxon>Bacteria</taxon>
        <taxon>Bacillati</taxon>
        <taxon>Bacillota</taxon>
        <taxon>Bacilli</taxon>
        <taxon>Bacillales</taxon>
        <taxon>Bacillaceae</taxon>
        <taxon>Lysinibacillus</taxon>
    </lineage>
</organism>
<sequence length="101" mass="11936">MAEKILFFILMMPIYGLVIWSYFYPEESLLFGKRWMYKEEPQLSNEVIRYTKFASMVVMIGLPIVVISFIFDIYFLRFTLVVIPLVIAFGALKIFTDEKDS</sequence>
<proteinExistence type="predicted"/>
<feature type="transmembrane region" description="Helical" evidence="1">
    <location>
        <begin position="53"/>
        <end position="71"/>
    </location>
</feature>
<keyword evidence="1" id="KW-0472">Membrane</keyword>
<dbReference type="RefSeq" id="WP_368635743.1">
    <property type="nucleotide sequence ID" value="NZ_JBFRHK010000003.1"/>
</dbReference>
<reference evidence="2 3" key="1">
    <citation type="submission" date="2024-07" db="EMBL/GenBank/DDBJ databases">
        <title>Characterization of a bacterium isolated from hydrolysated instant sea cucumber by whole-genome sequencing and metabolomics.</title>
        <authorList>
            <person name="Luo X."/>
            <person name="Zhang Z."/>
            <person name="Zheng Z."/>
            <person name="Zhang W."/>
            <person name="Ming T."/>
            <person name="Jiao L."/>
            <person name="Su X."/>
            <person name="Kong F."/>
            <person name="Xu J."/>
        </authorList>
    </citation>
    <scope>NUCLEOTIDE SEQUENCE [LARGE SCALE GENOMIC DNA]</scope>
    <source>
        <strain evidence="2 3">XL-2024</strain>
    </source>
</reference>
<evidence type="ECO:0000256" key="1">
    <source>
        <dbReference type="SAM" id="Phobius"/>
    </source>
</evidence>
<feature type="transmembrane region" description="Helical" evidence="1">
    <location>
        <begin position="77"/>
        <end position="95"/>
    </location>
</feature>